<dbReference type="PROSITE" id="PS50883">
    <property type="entry name" value="EAL"/>
    <property type="match status" value="1"/>
</dbReference>
<evidence type="ECO:0000256" key="1">
    <source>
        <dbReference type="SAM" id="MobiDB-lite"/>
    </source>
</evidence>
<dbReference type="PROSITE" id="PS50887">
    <property type="entry name" value="GGDEF"/>
    <property type="match status" value="1"/>
</dbReference>
<dbReference type="Pfam" id="PF01590">
    <property type="entry name" value="GAF"/>
    <property type="match status" value="1"/>
</dbReference>
<dbReference type="InterPro" id="IPR003018">
    <property type="entry name" value="GAF"/>
</dbReference>
<dbReference type="InterPro" id="IPR043128">
    <property type="entry name" value="Rev_trsase/Diguanyl_cyclase"/>
</dbReference>
<dbReference type="SUPFAM" id="SSF55073">
    <property type="entry name" value="Nucleotide cyclase"/>
    <property type="match status" value="1"/>
</dbReference>
<dbReference type="InterPro" id="IPR035919">
    <property type="entry name" value="EAL_sf"/>
</dbReference>
<name>A0A411YIS6_9ACTN</name>
<gene>
    <name evidence="4" type="ORF">ER308_16305</name>
</gene>
<protein>
    <submittedName>
        <fullName evidence="4">EAL domain-containing protein</fullName>
    </submittedName>
</protein>
<reference evidence="4 5" key="1">
    <citation type="submission" date="2019-01" db="EMBL/GenBank/DDBJ databases">
        <title>Egibacter rhizosphaerae EGI 80759T.</title>
        <authorList>
            <person name="Chen D.-D."/>
            <person name="Tian Y."/>
            <person name="Jiao J.-Y."/>
            <person name="Zhang X.-T."/>
            <person name="Zhang Y.-G."/>
            <person name="Zhang Y."/>
            <person name="Xiao M."/>
            <person name="Shu W.-S."/>
            <person name="Li W.-J."/>
        </authorList>
    </citation>
    <scope>NUCLEOTIDE SEQUENCE [LARGE SCALE GENOMIC DNA]</scope>
    <source>
        <strain evidence="4 5">EGI 80759</strain>
    </source>
</reference>
<dbReference type="InterPro" id="IPR029787">
    <property type="entry name" value="Nucleotide_cyclase"/>
</dbReference>
<dbReference type="SUPFAM" id="SSF55781">
    <property type="entry name" value="GAF domain-like"/>
    <property type="match status" value="1"/>
</dbReference>
<dbReference type="Gene3D" id="3.20.20.450">
    <property type="entry name" value="EAL domain"/>
    <property type="match status" value="1"/>
</dbReference>
<dbReference type="InterPro" id="IPR052155">
    <property type="entry name" value="Biofilm_reg_signaling"/>
</dbReference>
<dbReference type="InterPro" id="IPR001633">
    <property type="entry name" value="EAL_dom"/>
</dbReference>
<dbReference type="PANTHER" id="PTHR44757:SF2">
    <property type="entry name" value="BIOFILM ARCHITECTURE MAINTENANCE PROTEIN MBAA"/>
    <property type="match status" value="1"/>
</dbReference>
<dbReference type="PANTHER" id="PTHR44757">
    <property type="entry name" value="DIGUANYLATE CYCLASE DGCP"/>
    <property type="match status" value="1"/>
</dbReference>
<proteinExistence type="predicted"/>
<dbReference type="InterPro" id="IPR029016">
    <property type="entry name" value="GAF-like_dom_sf"/>
</dbReference>
<evidence type="ECO:0000259" key="2">
    <source>
        <dbReference type="PROSITE" id="PS50883"/>
    </source>
</evidence>
<feature type="domain" description="EAL" evidence="2">
    <location>
        <begin position="371"/>
        <end position="625"/>
    </location>
</feature>
<dbReference type="Pfam" id="PF00990">
    <property type="entry name" value="GGDEF"/>
    <property type="match status" value="1"/>
</dbReference>
<evidence type="ECO:0000313" key="5">
    <source>
        <dbReference type="Proteomes" id="UP000291469"/>
    </source>
</evidence>
<dbReference type="CDD" id="cd01948">
    <property type="entry name" value="EAL"/>
    <property type="match status" value="1"/>
</dbReference>
<dbReference type="RefSeq" id="WP_131155975.1">
    <property type="nucleotide sequence ID" value="NZ_CP036402.1"/>
</dbReference>
<dbReference type="Gene3D" id="3.30.70.270">
    <property type="match status" value="1"/>
</dbReference>
<dbReference type="KEGG" id="erz:ER308_16305"/>
<dbReference type="Pfam" id="PF00563">
    <property type="entry name" value="EAL"/>
    <property type="match status" value="1"/>
</dbReference>
<sequence length="641" mass="70543">MSPRNGATEVPHPGGPATHDPPADSPSGLDELVVRVASRLMPARHDTAGTAVADTLRVLQEYFGVDTVFLRRHDHERRMSVLVDECPRREPVPEPDPLGEVPFDSDAVWRATEHLGEPFIQRPRDSPASYQERVREASGVEEVSLAVVPLCDEEQTTGVLGFIAFGDRPWSEREVGALRAIASLLAQMRARTEAEEQLHVLASYDALTGLPNRRLLFPELQRRQAAHRTSPAALLFIDLDNHKDVNDVLGHRAGDEVLVTVAERLQAACRPDDFVARFGGDEFVVLLDGFADEESAREAATRLVRLATAEIRAAGQLLRRTVSAGVALSVGTATADELLADADAALHRAKTDGRDQVVVFDDALRAETVARRDLQIMLRRAIDRDELRLHYQPEIDLHTGAILGVEALVRWQHPRHGLLPADAFIEVAESSGMILDIGRWVMVEASRQAAEWHERIPGLDAVVRVNVSPLQLRNRDLLHTLAQCRAHGPLRGRLSLELTEHAVLQDVDHAVSVIREVRNLGVSVALDDFGTGQSSLSQLKRLPVDFLKIDRSFVRDLGTDPADRAVVDAMADLARAFDLSLIAEGIETHRHIAQLLEVGCRRGQGFLFSHPRPAHDLDPMLADGALPLPTRSRRTATAAIP</sequence>
<dbReference type="EMBL" id="CP036402">
    <property type="protein sequence ID" value="QBI20982.1"/>
    <property type="molecule type" value="Genomic_DNA"/>
</dbReference>
<dbReference type="Proteomes" id="UP000291469">
    <property type="component" value="Chromosome"/>
</dbReference>
<feature type="domain" description="GGDEF" evidence="3">
    <location>
        <begin position="230"/>
        <end position="362"/>
    </location>
</feature>
<dbReference type="CDD" id="cd01949">
    <property type="entry name" value="GGDEF"/>
    <property type="match status" value="1"/>
</dbReference>
<evidence type="ECO:0000313" key="4">
    <source>
        <dbReference type="EMBL" id="QBI20982.1"/>
    </source>
</evidence>
<dbReference type="NCBIfam" id="TIGR00254">
    <property type="entry name" value="GGDEF"/>
    <property type="match status" value="1"/>
</dbReference>
<dbReference type="OrthoDB" id="23692at2"/>
<dbReference type="Gene3D" id="3.30.450.40">
    <property type="match status" value="1"/>
</dbReference>
<organism evidence="4 5">
    <name type="scientific">Egibacter rhizosphaerae</name>
    <dbReference type="NCBI Taxonomy" id="1670831"/>
    <lineage>
        <taxon>Bacteria</taxon>
        <taxon>Bacillati</taxon>
        <taxon>Actinomycetota</taxon>
        <taxon>Nitriliruptoria</taxon>
        <taxon>Egibacterales</taxon>
        <taxon>Egibacteraceae</taxon>
        <taxon>Egibacter</taxon>
    </lineage>
</organism>
<dbReference type="SMART" id="SM00267">
    <property type="entry name" value="GGDEF"/>
    <property type="match status" value="1"/>
</dbReference>
<dbReference type="FunFam" id="3.30.70.270:FF:000001">
    <property type="entry name" value="Diguanylate cyclase domain protein"/>
    <property type="match status" value="1"/>
</dbReference>
<dbReference type="SMART" id="SM00065">
    <property type="entry name" value="GAF"/>
    <property type="match status" value="1"/>
</dbReference>
<dbReference type="InterPro" id="IPR000160">
    <property type="entry name" value="GGDEF_dom"/>
</dbReference>
<dbReference type="SMART" id="SM00052">
    <property type="entry name" value="EAL"/>
    <property type="match status" value="1"/>
</dbReference>
<feature type="region of interest" description="Disordered" evidence="1">
    <location>
        <begin position="1"/>
        <end position="28"/>
    </location>
</feature>
<dbReference type="SUPFAM" id="SSF141868">
    <property type="entry name" value="EAL domain-like"/>
    <property type="match status" value="1"/>
</dbReference>
<dbReference type="AlphaFoldDB" id="A0A411YIS6"/>
<evidence type="ECO:0000259" key="3">
    <source>
        <dbReference type="PROSITE" id="PS50887"/>
    </source>
</evidence>
<accession>A0A411YIS6</accession>
<keyword evidence="5" id="KW-1185">Reference proteome</keyword>